<dbReference type="KEGG" id="csty:KN1_01440"/>
<gene>
    <name evidence="1" type="ORF">KN1_01440</name>
</gene>
<proteinExistence type="predicted"/>
<accession>A0A8D5U417</accession>
<dbReference type="EMBL" id="AP024597">
    <property type="protein sequence ID" value="BCU68847.1"/>
    <property type="molecule type" value="Genomic_DNA"/>
</dbReference>
<evidence type="ECO:0000313" key="2">
    <source>
        <dbReference type="Proteomes" id="UP000825123"/>
    </source>
</evidence>
<reference evidence="1 2" key="1">
    <citation type="submission" date="2021-04" db="EMBL/GenBank/DDBJ databases">
        <title>Complete genome sequence of Stygiolobus sp. KN-1.</title>
        <authorList>
            <person name="Nakamura K."/>
            <person name="Sakai H."/>
            <person name="Kurosawa N."/>
        </authorList>
    </citation>
    <scope>NUCLEOTIDE SEQUENCE [LARGE SCALE GENOMIC DNA]</scope>
    <source>
        <strain evidence="1 2">KN-1</strain>
    </source>
</reference>
<keyword evidence="2" id="KW-1185">Reference proteome</keyword>
<organism evidence="1 2">
    <name type="scientific">Stygiolobus caldivivus</name>
    <dbReference type="NCBI Taxonomy" id="2824673"/>
    <lineage>
        <taxon>Archaea</taxon>
        <taxon>Thermoproteota</taxon>
        <taxon>Thermoprotei</taxon>
        <taxon>Sulfolobales</taxon>
        <taxon>Sulfolobaceae</taxon>
        <taxon>Stygiolobus</taxon>
    </lineage>
</organism>
<dbReference type="Proteomes" id="UP000825123">
    <property type="component" value="Chromosome"/>
</dbReference>
<dbReference type="InterPro" id="IPR036921">
    <property type="entry name" value="PurM-like_N_sf"/>
</dbReference>
<name>A0A8D5U417_9CREN</name>
<sequence>MRLGRLGKINEYVFTNIIYPNLGKIHDEVIVKLQHGVDTGAIDLGDGRVLVVKADPVFIVPQFGFRKASWFAVHILASDAMTSGIPLGMP</sequence>
<dbReference type="AlphaFoldDB" id="A0A8D5U417"/>
<dbReference type="SUPFAM" id="SSF55326">
    <property type="entry name" value="PurM N-terminal domain-like"/>
    <property type="match status" value="1"/>
</dbReference>
<evidence type="ECO:0000313" key="1">
    <source>
        <dbReference type="EMBL" id="BCU68847.1"/>
    </source>
</evidence>
<protein>
    <submittedName>
        <fullName evidence="1">Uncharacterized protein</fullName>
    </submittedName>
</protein>